<keyword evidence="3" id="KW-1185">Reference proteome</keyword>
<dbReference type="EMBL" id="JAWZYT010005622">
    <property type="protein sequence ID" value="KAK4290060.1"/>
    <property type="molecule type" value="Genomic_DNA"/>
</dbReference>
<dbReference type="AlphaFoldDB" id="A0AAE1TNR7"/>
<sequence>MPSDNPPNLAQAKRSKAQGWQGRRKVRWGDREGRIENGIREAGKEKGCRKVRWGGREGRIENGYGRQERKRDVEKEKGCRKVRWGRKD</sequence>
<feature type="region of interest" description="Disordered" evidence="1">
    <location>
        <begin position="59"/>
        <end position="88"/>
    </location>
</feature>
<comment type="caution">
    <text evidence="2">The sequence shown here is derived from an EMBL/GenBank/DDBJ whole genome shotgun (WGS) entry which is preliminary data.</text>
</comment>
<feature type="region of interest" description="Disordered" evidence="1">
    <location>
        <begin position="1"/>
        <end position="25"/>
    </location>
</feature>
<name>A0AAE1TNR7_9EUCA</name>
<protein>
    <submittedName>
        <fullName evidence="2">Uncharacterized protein</fullName>
    </submittedName>
</protein>
<evidence type="ECO:0000256" key="1">
    <source>
        <dbReference type="SAM" id="MobiDB-lite"/>
    </source>
</evidence>
<evidence type="ECO:0000313" key="3">
    <source>
        <dbReference type="Proteomes" id="UP001292094"/>
    </source>
</evidence>
<gene>
    <name evidence="2" type="ORF">Pmani_037020</name>
</gene>
<evidence type="ECO:0000313" key="2">
    <source>
        <dbReference type="EMBL" id="KAK4290060.1"/>
    </source>
</evidence>
<dbReference type="Proteomes" id="UP001292094">
    <property type="component" value="Unassembled WGS sequence"/>
</dbReference>
<accession>A0AAE1TNR7</accession>
<reference evidence="2" key="1">
    <citation type="submission" date="2023-11" db="EMBL/GenBank/DDBJ databases">
        <title>Genome assemblies of two species of porcelain crab, Petrolisthes cinctipes and Petrolisthes manimaculis (Anomura: Porcellanidae).</title>
        <authorList>
            <person name="Angst P."/>
        </authorList>
    </citation>
    <scope>NUCLEOTIDE SEQUENCE</scope>
    <source>
        <strain evidence="2">PB745_02</strain>
        <tissue evidence="2">Gill</tissue>
    </source>
</reference>
<proteinExistence type="predicted"/>
<organism evidence="2 3">
    <name type="scientific">Petrolisthes manimaculis</name>
    <dbReference type="NCBI Taxonomy" id="1843537"/>
    <lineage>
        <taxon>Eukaryota</taxon>
        <taxon>Metazoa</taxon>
        <taxon>Ecdysozoa</taxon>
        <taxon>Arthropoda</taxon>
        <taxon>Crustacea</taxon>
        <taxon>Multicrustacea</taxon>
        <taxon>Malacostraca</taxon>
        <taxon>Eumalacostraca</taxon>
        <taxon>Eucarida</taxon>
        <taxon>Decapoda</taxon>
        <taxon>Pleocyemata</taxon>
        <taxon>Anomura</taxon>
        <taxon>Galatheoidea</taxon>
        <taxon>Porcellanidae</taxon>
        <taxon>Petrolisthes</taxon>
    </lineage>
</organism>